<sequence>MGAIQPIDLPESTLIIGTNFPTQDETAYAREANAQRIAAEHAAGAGAVAYDSARYTNEAFQGEAGGSLAATLTRHHQTLSADQARHSNVASWLELGAQNIIHTKTTMNQISSDYHNAYEQMCQRAQAETWPQRLLSNGKDELVTESQNRVRAARAAFEDRHREVSDGINRGDAPRVAAAGYQTRAGGQKDAPASPLDASTLKPGQKHRPYIAGPGQYGPPNYPDSPPWVDVYDRTQDPDTVPHTFIPSDEIPHYQQLEPGALGPSTKADGHGNPDPYIELAPNSGVWVPKSDFPGAKFYPPGGHGELPPYGWDEYIPGSGIYLWQQDLLPGTYHSGANDLPPATHPQGGH</sequence>
<dbReference type="EMBL" id="JASZZX010000025">
    <property type="protein sequence ID" value="MDM3928672.1"/>
    <property type="molecule type" value="Genomic_DNA"/>
</dbReference>
<evidence type="ECO:0000313" key="2">
    <source>
        <dbReference type="EMBL" id="MDM3928672.1"/>
    </source>
</evidence>
<gene>
    <name evidence="2" type="ORF">QRB35_21925</name>
</gene>
<dbReference type="Proteomes" id="UP001529272">
    <property type="component" value="Unassembled WGS sequence"/>
</dbReference>
<evidence type="ECO:0008006" key="4">
    <source>
        <dbReference type="Google" id="ProtNLM"/>
    </source>
</evidence>
<protein>
    <recommendedName>
        <fullName evidence="4">PPE domain-containing protein</fullName>
    </recommendedName>
</protein>
<keyword evidence="3" id="KW-1185">Reference proteome</keyword>
<accession>A0ABT7P5W0</accession>
<proteinExistence type="predicted"/>
<evidence type="ECO:0000313" key="3">
    <source>
        <dbReference type="Proteomes" id="UP001529272"/>
    </source>
</evidence>
<evidence type="ECO:0000256" key="1">
    <source>
        <dbReference type="SAM" id="MobiDB-lite"/>
    </source>
</evidence>
<organism evidence="2 3">
    <name type="scientific">Mycobacterium intracellulare subsp. chimaera</name>
    <dbReference type="NCBI Taxonomy" id="222805"/>
    <lineage>
        <taxon>Bacteria</taxon>
        <taxon>Bacillati</taxon>
        <taxon>Actinomycetota</taxon>
        <taxon>Actinomycetes</taxon>
        <taxon>Mycobacteriales</taxon>
        <taxon>Mycobacteriaceae</taxon>
        <taxon>Mycobacterium</taxon>
        <taxon>Mycobacterium avium complex (MAC)</taxon>
    </lineage>
</organism>
<comment type="caution">
    <text evidence="2">The sequence shown here is derived from an EMBL/GenBank/DDBJ whole genome shotgun (WGS) entry which is preliminary data.</text>
</comment>
<reference evidence="3" key="2">
    <citation type="submission" date="2023-06" db="EMBL/GenBank/DDBJ databases">
        <title>Itaconate inhibition of nontuberculous mycobacteria.</title>
        <authorList>
            <person name="Spilker T."/>
        </authorList>
    </citation>
    <scope>NUCLEOTIDE SEQUENCE [LARGE SCALE GENOMIC DNA]</scope>
    <source>
        <strain evidence="3">FLAC1071</strain>
    </source>
</reference>
<reference evidence="2 3" key="1">
    <citation type="submission" date="2023-06" db="EMBL/GenBank/DDBJ databases">
        <title>Itaconate inhibition of nontuberculous mycobacteria.</title>
        <authorList>
            <person name="Breen P."/>
            <person name="Zimbric M."/>
            <person name="Caverly L."/>
        </authorList>
    </citation>
    <scope>NUCLEOTIDE SEQUENCE [LARGE SCALE GENOMIC DNA]</scope>
    <source>
        <strain evidence="2 3">FLAC1071</strain>
    </source>
</reference>
<name>A0ABT7P5W0_MYCIT</name>
<dbReference type="RefSeq" id="WP_069954275.1">
    <property type="nucleotide sequence ID" value="NZ_CP012886.2"/>
</dbReference>
<feature type="region of interest" description="Disordered" evidence="1">
    <location>
        <begin position="180"/>
        <end position="219"/>
    </location>
</feature>